<evidence type="ECO:0000256" key="4">
    <source>
        <dbReference type="ARBA" id="ARBA00022857"/>
    </source>
</evidence>
<protein>
    <recommendedName>
        <fullName evidence="2">dihydrofolate reductase</fullName>
        <ecNumber evidence="2">1.5.1.3</ecNumber>
    </recommendedName>
</protein>
<proteinExistence type="predicted"/>
<dbReference type="GO" id="GO:0006730">
    <property type="term" value="P:one-carbon metabolic process"/>
    <property type="evidence" value="ECO:0007669"/>
    <property type="project" value="UniProtKB-KW"/>
</dbReference>
<dbReference type="PIRSF" id="PIRSF000194">
    <property type="entry name" value="DHFR"/>
    <property type="match status" value="1"/>
</dbReference>
<accession>A0A0F9BUU3</accession>
<keyword evidence="4" id="KW-0521">NADP</keyword>
<dbReference type="InterPro" id="IPR024072">
    <property type="entry name" value="DHFR-like_dom_sf"/>
</dbReference>
<dbReference type="Gene3D" id="3.40.430.10">
    <property type="entry name" value="Dihydrofolate Reductase, subunit A"/>
    <property type="match status" value="1"/>
</dbReference>
<feature type="non-terminal residue" evidence="7">
    <location>
        <position position="148"/>
    </location>
</feature>
<gene>
    <name evidence="7" type="ORF">LCGC14_2685360</name>
</gene>
<evidence type="ECO:0000256" key="5">
    <source>
        <dbReference type="ARBA" id="ARBA00023002"/>
    </source>
</evidence>
<dbReference type="PRINTS" id="PR00070">
    <property type="entry name" value="DHFR"/>
</dbReference>
<reference evidence="7" key="1">
    <citation type="journal article" date="2015" name="Nature">
        <title>Complex archaea that bridge the gap between prokaryotes and eukaryotes.</title>
        <authorList>
            <person name="Spang A."/>
            <person name="Saw J.H."/>
            <person name="Jorgensen S.L."/>
            <person name="Zaremba-Niedzwiedzka K."/>
            <person name="Martijn J."/>
            <person name="Lind A.E."/>
            <person name="van Eijk R."/>
            <person name="Schleper C."/>
            <person name="Guy L."/>
            <person name="Ettema T.J."/>
        </authorList>
    </citation>
    <scope>NUCLEOTIDE SEQUENCE</scope>
</reference>
<dbReference type="GO" id="GO:0004146">
    <property type="term" value="F:dihydrofolate reductase activity"/>
    <property type="evidence" value="ECO:0007669"/>
    <property type="project" value="UniProtKB-EC"/>
</dbReference>
<dbReference type="GO" id="GO:0050661">
    <property type="term" value="F:NADP binding"/>
    <property type="evidence" value="ECO:0007669"/>
    <property type="project" value="InterPro"/>
</dbReference>
<evidence type="ECO:0000256" key="1">
    <source>
        <dbReference type="ARBA" id="ARBA00004903"/>
    </source>
</evidence>
<organism evidence="7">
    <name type="scientific">marine sediment metagenome</name>
    <dbReference type="NCBI Taxonomy" id="412755"/>
    <lineage>
        <taxon>unclassified sequences</taxon>
        <taxon>metagenomes</taxon>
        <taxon>ecological metagenomes</taxon>
    </lineage>
</organism>
<dbReference type="InterPro" id="IPR001796">
    <property type="entry name" value="DHFR_dom"/>
</dbReference>
<dbReference type="InterPro" id="IPR012259">
    <property type="entry name" value="DHFR"/>
</dbReference>
<dbReference type="GO" id="GO:0046655">
    <property type="term" value="P:folic acid metabolic process"/>
    <property type="evidence" value="ECO:0007669"/>
    <property type="project" value="TreeGrafter"/>
</dbReference>
<sequence>MKSIIVAVSENSVIGNNNKLPWSYPEDLRWFKHVTLNKVVIMGRKTFESIGKPLPQRINMVLTKGKKIKGVKCCSSLEEAIDAGDNIGKDIFIIGGATVYRTAINVVDRIYLTRIPGCYDGESTFPLSLLEGWKMVSEPEWENGSDLK</sequence>
<keyword evidence="3" id="KW-0554">One-carbon metabolism</keyword>
<dbReference type="EMBL" id="LAZR01047452">
    <property type="protein sequence ID" value="KKK94189.1"/>
    <property type="molecule type" value="Genomic_DNA"/>
</dbReference>
<evidence type="ECO:0000259" key="6">
    <source>
        <dbReference type="PROSITE" id="PS51330"/>
    </source>
</evidence>
<dbReference type="Pfam" id="PF00186">
    <property type="entry name" value="DHFR_1"/>
    <property type="match status" value="1"/>
</dbReference>
<evidence type="ECO:0000256" key="3">
    <source>
        <dbReference type="ARBA" id="ARBA00022563"/>
    </source>
</evidence>
<dbReference type="CDD" id="cd00209">
    <property type="entry name" value="DHFR"/>
    <property type="match status" value="1"/>
</dbReference>
<dbReference type="GO" id="GO:0046452">
    <property type="term" value="P:dihydrofolate metabolic process"/>
    <property type="evidence" value="ECO:0007669"/>
    <property type="project" value="TreeGrafter"/>
</dbReference>
<keyword evidence="5" id="KW-0560">Oxidoreductase</keyword>
<feature type="domain" description="DHFR" evidence="6">
    <location>
        <begin position="1"/>
        <end position="148"/>
    </location>
</feature>
<dbReference type="PANTHER" id="PTHR48069">
    <property type="entry name" value="DIHYDROFOLATE REDUCTASE"/>
    <property type="match status" value="1"/>
</dbReference>
<dbReference type="InterPro" id="IPR017925">
    <property type="entry name" value="DHFR_CS"/>
</dbReference>
<dbReference type="EC" id="1.5.1.3" evidence="2"/>
<dbReference type="GO" id="GO:0046654">
    <property type="term" value="P:tetrahydrofolate biosynthetic process"/>
    <property type="evidence" value="ECO:0007669"/>
    <property type="project" value="InterPro"/>
</dbReference>
<dbReference type="AlphaFoldDB" id="A0A0F9BUU3"/>
<dbReference type="PROSITE" id="PS00075">
    <property type="entry name" value="DHFR_1"/>
    <property type="match status" value="1"/>
</dbReference>
<name>A0A0F9BUU3_9ZZZZ</name>
<dbReference type="PANTHER" id="PTHR48069:SF3">
    <property type="entry name" value="DIHYDROFOLATE REDUCTASE"/>
    <property type="match status" value="1"/>
</dbReference>
<evidence type="ECO:0000313" key="7">
    <source>
        <dbReference type="EMBL" id="KKK94189.1"/>
    </source>
</evidence>
<evidence type="ECO:0000256" key="2">
    <source>
        <dbReference type="ARBA" id="ARBA00012856"/>
    </source>
</evidence>
<dbReference type="GO" id="GO:0005829">
    <property type="term" value="C:cytosol"/>
    <property type="evidence" value="ECO:0007669"/>
    <property type="project" value="TreeGrafter"/>
</dbReference>
<dbReference type="PROSITE" id="PS51330">
    <property type="entry name" value="DHFR_2"/>
    <property type="match status" value="1"/>
</dbReference>
<comment type="pathway">
    <text evidence="1">Cofactor biosynthesis; tetrahydrofolate biosynthesis; 5,6,7,8-tetrahydrofolate from 7,8-dihydrofolate: step 1/1.</text>
</comment>
<dbReference type="SUPFAM" id="SSF53597">
    <property type="entry name" value="Dihydrofolate reductase-like"/>
    <property type="match status" value="1"/>
</dbReference>
<comment type="caution">
    <text evidence="7">The sequence shown here is derived from an EMBL/GenBank/DDBJ whole genome shotgun (WGS) entry which is preliminary data.</text>
</comment>